<reference evidence="1 2" key="1">
    <citation type="submission" date="2011-04" db="EMBL/GenBank/DDBJ databases">
        <title>The Genome Sequence of Dysgonomonas gadei ATCC BAA-286.</title>
        <authorList>
            <consortium name="The Broad Institute Genome Sequencing Platform"/>
            <person name="Earl A."/>
            <person name="Ward D."/>
            <person name="Feldgarden M."/>
            <person name="Gevers D."/>
            <person name="Pudlo N."/>
            <person name="Martens E."/>
            <person name="Allen-Vercoe E."/>
            <person name="Young S.K."/>
            <person name="Zeng Q."/>
            <person name="Gargeya S."/>
            <person name="Fitzgerald M."/>
            <person name="Haas B."/>
            <person name="Abouelleil A."/>
            <person name="Alvarado L."/>
            <person name="Arachchi H.M."/>
            <person name="Berlin A."/>
            <person name="Brown A."/>
            <person name="Chapman S.B."/>
            <person name="Chen Z."/>
            <person name="Dunbar C."/>
            <person name="Freedman E."/>
            <person name="Gearin G."/>
            <person name="Gellesch M."/>
            <person name="Goldberg J."/>
            <person name="Griggs A."/>
            <person name="Gujja S."/>
            <person name="Heiman D."/>
            <person name="Howarth C."/>
            <person name="Larson L."/>
            <person name="Lui A."/>
            <person name="MacDonald P.J.P."/>
            <person name="Mehta T."/>
            <person name="Montmayeur A."/>
            <person name="Murphy C."/>
            <person name="Neiman D."/>
            <person name="Pearson M."/>
            <person name="Priest M."/>
            <person name="Roberts A."/>
            <person name="Saif S."/>
            <person name="Shea T."/>
            <person name="Shenoy N."/>
            <person name="Sisk P."/>
            <person name="Stolte C."/>
            <person name="Sykes S."/>
            <person name="Yandava C."/>
            <person name="Wortman J."/>
            <person name="Nusbaum C."/>
            <person name="Birren B."/>
        </authorList>
    </citation>
    <scope>NUCLEOTIDE SEQUENCE [LARGE SCALE GENOMIC DNA]</scope>
    <source>
        <strain evidence="1 2">ATCC BAA-286</strain>
    </source>
</reference>
<organism evidence="1 2">
    <name type="scientific">Dysgonomonas gadei ATCC BAA-286</name>
    <dbReference type="NCBI Taxonomy" id="742766"/>
    <lineage>
        <taxon>Bacteria</taxon>
        <taxon>Pseudomonadati</taxon>
        <taxon>Bacteroidota</taxon>
        <taxon>Bacteroidia</taxon>
        <taxon>Bacteroidales</taxon>
        <taxon>Dysgonomonadaceae</taxon>
        <taxon>Dysgonomonas</taxon>
    </lineage>
</organism>
<keyword evidence="2" id="KW-1185">Reference proteome</keyword>
<accession>F5IY23</accession>
<dbReference type="HOGENOM" id="CLU_838752_0_0_10"/>
<dbReference type="PROSITE" id="PS51257">
    <property type="entry name" value="PROKAR_LIPOPROTEIN"/>
    <property type="match status" value="1"/>
</dbReference>
<dbReference type="RefSeq" id="WP_006799519.1">
    <property type="nucleotide sequence ID" value="NZ_GL891982.1"/>
</dbReference>
<protein>
    <recommendedName>
        <fullName evidence="3">6-bladed beta-propeller</fullName>
    </recommendedName>
</protein>
<proteinExistence type="predicted"/>
<name>F5IY23_9BACT</name>
<dbReference type="Proteomes" id="UP000004913">
    <property type="component" value="Unassembled WGS sequence"/>
</dbReference>
<comment type="caution">
    <text evidence="1">The sequence shown here is derived from an EMBL/GenBank/DDBJ whole genome shotgun (WGS) entry which is preliminary data.</text>
</comment>
<gene>
    <name evidence="1" type="ORF">HMPREF9455_01990</name>
</gene>
<dbReference type="OrthoDB" id="1490226at2"/>
<dbReference type="EMBL" id="ADLV01000020">
    <property type="protein sequence ID" value="EGK01842.1"/>
    <property type="molecule type" value="Genomic_DNA"/>
</dbReference>
<evidence type="ECO:0008006" key="3">
    <source>
        <dbReference type="Google" id="ProtNLM"/>
    </source>
</evidence>
<sequence length="341" mass="40697">MESHAEKLFLLIVFILTIFIACTSDENKSIPTIIETPYVYIEIDTVYLETELDLYSSFKYENKIYVYFYQKGFCKIAVFNNNGQFDKVIEFPKEIDKDWRLDYIAIDKGLFVIEEHKNTTIHLLNKKGNRLQLSDIDEMPIYDDDKYSVYRTYHGEWGGMVYFRNKNTNRIYRGYSNKVINVTKFQDSYYVTSYLGHMMGHSQIVKIDEPTKMQEYNGFISDLINNRAESSEEERYVFDGIKILLDTFELRSVGSFIHKNRLLQLWNEYPSSNKLYFTEQIEEKSICRHIFETPMKVKYLYNSKNNNESHILNFEIETEEQNEFGFIEINNEKVKIIFLKK</sequence>
<dbReference type="eggNOG" id="ENOG502Z9XB">
    <property type="taxonomic scope" value="Bacteria"/>
</dbReference>
<evidence type="ECO:0000313" key="2">
    <source>
        <dbReference type="Proteomes" id="UP000004913"/>
    </source>
</evidence>
<evidence type="ECO:0000313" key="1">
    <source>
        <dbReference type="EMBL" id="EGK01842.1"/>
    </source>
</evidence>
<dbReference type="AlphaFoldDB" id="F5IY23"/>